<comment type="caution">
    <text evidence="1">The sequence shown here is derived from an EMBL/GenBank/DDBJ whole genome shotgun (WGS) entry which is preliminary data.</text>
</comment>
<evidence type="ECO:0000313" key="1">
    <source>
        <dbReference type="EMBL" id="TWO69810.1"/>
    </source>
</evidence>
<evidence type="ECO:0000313" key="2">
    <source>
        <dbReference type="Proteomes" id="UP000318199"/>
    </source>
</evidence>
<dbReference type="Proteomes" id="UP000318199">
    <property type="component" value="Unassembled WGS sequence"/>
</dbReference>
<proteinExistence type="predicted"/>
<name>A0A562ZMK3_9BURK</name>
<dbReference type="RefSeq" id="WP_145894523.1">
    <property type="nucleotide sequence ID" value="NZ_VOBQ01000014.1"/>
</dbReference>
<gene>
    <name evidence="1" type="ORF">FN976_18510</name>
</gene>
<accession>A0A562ZMK3</accession>
<dbReference type="OrthoDB" id="8909437at2"/>
<keyword evidence="2" id="KW-1185">Reference proteome</keyword>
<sequence>MRQAHLLGLWRAEFQGLWQGATLLFEKHPEDEGRLTGSINRNGQRSQLAADVDKGEFSMEESDDGRRISAVWTGDLVEGSCGKEIRGVWQEEKDPPKPHRFVLRKMPN</sequence>
<organism evidence="1 2">
    <name type="scientific">Caenimonas sedimenti</name>
    <dbReference type="NCBI Taxonomy" id="2596921"/>
    <lineage>
        <taxon>Bacteria</taxon>
        <taxon>Pseudomonadati</taxon>
        <taxon>Pseudomonadota</taxon>
        <taxon>Betaproteobacteria</taxon>
        <taxon>Burkholderiales</taxon>
        <taxon>Comamonadaceae</taxon>
        <taxon>Caenimonas</taxon>
    </lineage>
</organism>
<protein>
    <submittedName>
        <fullName evidence="1">Uncharacterized protein</fullName>
    </submittedName>
</protein>
<dbReference type="AlphaFoldDB" id="A0A562ZMK3"/>
<reference evidence="1 2" key="1">
    <citation type="submission" date="2019-07" db="EMBL/GenBank/DDBJ databases">
        <title>Caenimonas sedimenti sp. nov., isolated from activated sludge.</title>
        <authorList>
            <person name="Xu J."/>
        </authorList>
    </citation>
    <scope>NUCLEOTIDE SEQUENCE [LARGE SCALE GENOMIC DNA]</scope>
    <source>
        <strain evidence="1 2">HX-9-20</strain>
    </source>
</reference>
<dbReference type="EMBL" id="VOBQ01000014">
    <property type="protein sequence ID" value="TWO69810.1"/>
    <property type="molecule type" value="Genomic_DNA"/>
</dbReference>